<keyword evidence="3" id="KW-0285">Flavoprotein</keyword>
<dbReference type="PIRSF" id="PIRSF000137">
    <property type="entry name" value="Alcohol_oxidase"/>
    <property type="match status" value="1"/>
</dbReference>
<dbReference type="Gene3D" id="3.50.50.60">
    <property type="entry name" value="FAD/NAD(P)-binding domain"/>
    <property type="match status" value="2"/>
</dbReference>
<evidence type="ECO:0000256" key="5">
    <source>
        <dbReference type="ARBA" id="ARBA00023002"/>
    </source>
</evidence>
<comment type="similarity">
    <text evidence="2">Belongs to the GMC oxidoreductase family.</text>
</comment>
<protein>
    <submittedName>
        <fullName evidence="8">GMC family oxidoreductase</fullName>
    </submittedName>
</protein>
<evidence type="ECO:0000256" key="2">
    <source>
        <dbReference type="ARBA" id="ARBA00010790"/>
    </source>
</evidence>
<dbReference type="InterPro" id="IPR000172">
    <property type="entry name" value="GMC_OxRdtase_N"/>
</dbReference>
<evidence type="ECO:0000259" key="6">
    <source>
        <dbReference type="Pfam" id="PF00732"/>
    </source>
</evidence>
<evidence type="ECO:0000256" key="4">
    <source>
        <dbReference type="ARBA" id="ARBA00022827"/>
    </source>
</evidence>
<dbReference type="InterPro" id="IPR051473">
    <property type="entry name" value="P2Ox-like"/>
</dbReference>
<gene>
    <name evidence="8" type="ORF">NBZ79_19345</name>
</gene>
<evidence type="ECO:0000256" key="1">
    <source>
        <dbReference type="ARBA" id="ARBA00001974"/>
    </source>
</evidence>
<evidence type="ECO:0000313" key="9">
    <source>
        <dbReference type="Proteomes" id="UP001056291"/>
    </source>
</evidence>
<evidence type="ECO:0000313" key="8">
    <source>
        <dbReference type="EMBL" id="USG61317.1"/>
    </source>
</evidence>
<dbReference type="PANTHER" id="PTHR42784:SF1">
    <property type="entry name" value="PYRANOSE 2-OXIDASE"/>
    <property type="match status" value="1"/>
</dbReference>
<evidence type="ECO:0000256" key="3">
    <source>
        <dbReference type="ARBA" id="ARBA00022630"/>
    </source>
</evidence>
<feature type="domain" description="Glucose-methanol-choline oxidoreductase N-terminal" evidence="6">
    <location>
        <begin position="226"/>
        <end position="334"/>
    </location>
</feature>
<dbReference type="Proteomes" id="UP001056291">
    <property type="component" value="Chromosome"/>
</dbReference>
<keyword evidence="4" id="KW-0274">FAD</keyword>
<reference evidence="8" key="1">
    <citation type="submission" date="2022-06" db="EMBL/GenBank/DDBJ databases">
        <title>Sneathiella actinostolidae sp. nov., isolated from a sea anemonein the Western Pacific Ocean.</title>
        <authorList>
            <person name="Wei M.J."/>
        </authorList>
    </citation>
    <scope>NUCLEOTIDE SEQUENCE</scope>
    <source>
        <strain evidence="8">PHK-P5</strain>
    </source>
</reference>
<dbReference type="SUPFAM" id="SSF51905">
    <property type="entry name" value="FAD/NAD(P)-binding domain"/>
    <property type="match status" value="1"/>
</dbReference>
<sequence length="559" mass="61978">MADVSSRGAEFDLEKDTVTFENLASIQWDVIVIGTGMGGGTIGHQLAQSGMRVLFLEMGEALKPEAVQSTSFFNKIRKQFDDDLKATELKNAGRLNEKITVAKDGSTFKRYLPLGSGPGGSTAIYGAALERMKRIDFECSIKNFDSEKTNIPQKWPLDFDEFCQYYTRAEIMYRVKGTRDPLDADDIGELPPPPLACKRDEALLKTWVDKGLHPYKMHVGIGYIEGCNECLGKVCARNCKSDALTDALTPAIQKYDAQLLTNCKVLKLNADKTSAQSVLALHDGEERDLSAKIIVVSAGAIGSPGLLLNSSSEHWPNGLGNDNDQVGRNLMFHASDFFAVWPTKPSSLDGPKKTIALNDLYVHQDRKLGCFQSVGVNIEQGHIFQYFTEKLQRWNWPLKNISLQLMRVPAYFASFFLRNAAIFASIIEDYPYEFNRVKLETSSKFGVSIEYRSSAELKERTKLSRKAIMDLITPCKSLLLTGADNLNFGHSCGTCRMGVSEKNSVIDTSCKLHGMENIYVVDASFFPTSAGVNPSLTIAANAIRVADLIVEKWPDLVRK</sequence>
<dbReference type="InterPro" id="IPR012132">
    <property type="entry name" value="GMC_OxRdtase"/>
</dbReference>
<dbReference type="Pfam" id="PF05199">
    <property type="entry name" value="GMC_oxred_C"/>
    <property type="match status" value="1"/>
</dbReference>
<feature type="domain" description="Glucose-methanol-choline oxidoreductase C-terminal" evidence="7">
    <location>
        <begin position="487"/>
        <end position="542"/>
    </location>
</feature>
<keyword evidence="5" id="KW-0560">Oxidoreductase</keyword>
<organism evidence="8 9">
    <name type="scientific">Sneathiella marina</name>
    <dbReference type="NCBI Taxonomy" id="2950108"/>
    <lineage>
        <taxon>Bacteria</taxon>
        <taxon>Pseudomonadati</taxon>
        <taxon>Pseudomonadota</taxon>
        <taxon>Alphaproteobacteria</taxon>
        <taxon>Sneathiellales</taxon>
        <taxon>Sneathiellaceae</taxon>
        <taxon>Sneathiella</taxon>
    </lineage>
</organism>
<proteinExistence type="inferred from homology"/>
<comment type="cofactor">
    <cofactor evidence="1">
        <name>FAD</name>
        <dbReference type="ChEBI" id="CHEBI:57692"/>
    </cofactor>
</comment>
<dbReference type="InterPro" id="IPR036188">
    <property type="entry name" value="FAD/NAD-bd_sf"/>
</dbReference>
<dbReference type="Pfam" id="PF00732">
    <property type="entry name" value="GMC_oxred_N"/>
    <property type="match status" value="1"/>
</dbReference>
<dbReference type="RefSeq" id="WP_251934304.1">
    <property type="nucleotide sequence ID" value="NZ_CP098747.1"/>
</dbReference>
<evidence type="ECO:0000259" key="7">
    <source>
        <dbReference type="Pfam" id="PF05199"/>
    </source>
</evidence>
<dbReference type="EMBL" id="CP098747">
    <property type="protein sequence ID" value="USG61317.1"/>
    <property type="molecule type" value="Genomic_DNA"/>
</dbReference>
<dbReference type="PANTHER" id="PTHR42784">
    <property type="entry name" value="PYRANOSE 2-OXIDASE"/>
    <property type="match status" value="1"/>
</dbReference>
<dbReference type="InterPro" id="IPR007867">
    <property type="entry name" value="GMC_OxRtase_C"/>
</dbReference>
<accession>A0ABY4W2A1</accession>
<name>A0ABY4W2A1_9PROT</name>
<keyword evidence="9" id="KW-1185">Reference proteome</keyword>